<proteinExistence type="inferred from homology"/>
<dbReference type="Proteomes" id="UP001291309">
    <property type="component" value="Unassembled WGS sequence"/>
</dbReference>
<dbReference type="EMBL" id="JAXIVS010000004">
    <property type="protein sequence ID" value="MDY7227232.1"/>
    <property type="molecule type" value="Genomic_DNA"/>
</dbReference>
<dbReference type="InterPro" id="IPR003333">
    <property type="entry name" value="CMAS"/>
</dbReference>
<dbReference type="InterPro" id="IPR029063">
    <property type="entry name" value="SAM-dependent_MTases_sf"/>
</dbReference>
<sequence>MTLARDTFLHILDRHISDSSLQLLVNDKPHTLGAGEGPPAVTLRIHRDRFFNRVLSQGNLGMGEAYVDGDFSVEQGELHEFLTLLLRNRIDQKVRGDPRTVLRVLRVQLGNMLSGAQWRYVQHHYDLGDELFESFLDDTMTYSCGYALTPEDSLEALQYNKLDRLCRKLELKPQEHLLDIGCGFGGLLIHAARHYGVTGVGITNSRRHCERGNENIARAGLSDRIRIELRDHASIDGRFDKVVSVGMLEHLPRKEYGRYFSRIAKVLAPRGMGLVHAIGTSAPSNTHDPFIQRYIFPGSGQVKLSEVATHLERQRLAIRDVENIVRHYHYTAKHWLTRFQQNQHRLAPERYGPEFRRLWEYYLHCCVAAPLASDGTVYQVLFMKDYAAPMPLHRV</sequence>
<dbReference type="PANTHER" id="PTHR43667:SF2">
    <property type="entry name" value="FATTY ACID C-METHYL TRANSFERASE"/>
    <property type="match status" value="1"/>
</dbReference>
<keyword evidence="3 6" id="KW-0808">Transferase</keyword>
<comment type="caution">
    <text evidence="6">The sequence shown here is derived from an EMBL/GenBank/DDBJ whole genome shotgun (WGS) entry which is preliminary data.</text>
</comment>
<gene>
    <name evidence="6" type="ORF">SYV04_12550</name>
</gene>
<dbReference type="InterPro" id="IPR050723">
    <property type="entry name" value="CFA/CMAS"/>
</dbReference>
<accession>A0ABU5H384</accession>
<evidence type="ECO:0000313" key="7">
    <source>
        <dbReference type="Proteomes" id="UP001291309"/>
    </source>
</evidence>
<evidence type="ECO:0000256" key="4">
    <source>
        <dbReference type="ARBA" id="ARBA00022691"/>
    </source>
</evidence>
<dbReference type="SUPFAM" id="SSF53335">
    <property type="entry name" value="S-adenosyl-L-methionine-dependent methyltransferases"/>
    <property type="match status" value="1"/>
</dbReference>
<dbReference type="Gene3D" id="3.40.50.150">
    <property type="entry name" value="Vaccinia Virus protein VP39"/>
    <property type="match status" value="1"/>
</dbReference>
<dbReference type="EC" id="2.1.1.-" evidence="6"/>
<organism evidence="6 7">
    <name type="scientific">Hyalangium rubrum</name>
    <dbReference type="NCBI Taxonomy" id="3103134"/>
    <lineage>
        <taxon>Bacteria</taxon>
        <taxon>Pseudomonadati</taxon>
        <taxon>Myxococcota</taxon>
        <taxon>Myxococcia</taxon>
        <taxon>Myxococcales</taxon>
        <taxon>Cystobacterineae</taxon>
        <taxon>Archangiaceae</taxon>
        <taxon>Hyalangium</taxon>
    </lineage>
</organism>
<evidence type="ECO:0000256" key="3">
    <source>
        <dbReference type="ARBA" id="ARBA00022679"/>
    </source>
</evidence>
<protein>
    <submittedName>
        <fullName evidence="6">Class I SAM-dependent methyltransferase</fullName>
        <ecNumber evidence="6">2.1.1.-</ecNumber>
    </submittedName>
</protein>
<dbReference type="Pfam" id="PF02353">
    <property type="entry name" value="CMAS"/>
    <property type="match status" value="1"/>
</dbReference>
<dbReference type="GO" id="GO:0008168">
    <property type="term" value="F:methyltransferase activity"/>
    <property type="evidence" value="ECO:0007669"/>
    <property type="project" value="UniProtKB-KW"/>
</dbReference>
<keyword evidence="7" id="KW-1185">Reference proteome</keyword>
<reference evidence="6 7" key="1">
    <citation type="submission" date="2023-12" db="EMBL/GenBank/DDBJ databases">
        <title>the genome sequence of Hyalangium sp. s54d21.</title>
        <authorList>
            <person name="Zhang X."/>
        </authorList>
    </citation>
    <scope>NUCLEOTIDE SEQUENCE [LARGE SCALE GENOMIC DNA]</scope>
    <source>
        <strain evidence="7">s54d21</strain>
    </source>
</reference>
<dbReference type="PANTHER" id="PTHR43667">
    <property type="entry name" value="CYCLOPROPANE-FATTY-ACYL-PHOSPHOLIPID SYNTHASE"/>
    <property type="match status" value="1"/>
</dbReference>
<dbReference type="RefSeq" id="WP_321545961.1">
    <property type="nucleotide sequence ID" value="NZ_JAXIVS010000004.1"/>
</dbReference>
<keyword evidence="5" id="KW-0443">Lipid metabolism</keyword>
<keyword evidence="2 6" id="KW-0489">Methyltransferase</keyword>
<comment type="similarity">
    <text evidence="1">Belongs to the CFA/CMAS family.</text>
</comment>
<dbReference type="PIRSF" id="PIRSF003085">
    <property type="entry name" value="CMAS"/>
    <property type="match status" value="1"/>
</dbReference>
<evidence type="ECO:0000313" key="6">
    <source>
        <dbReference type="EMBL" id="MDY7227232.1"/>
    </source>
</evidence>
<dbReference type="GO" id="GO:0032259">
    <property type="term" value="P:methylation"/>
    <property type="evidence" value="ECO:0007669"/>
    <property type="project" value="UniProtKB-KW"/>
</dbReference>
<dbReference type="CDD" id="cd02440">
    <property type="entry name" value="AdoMet_MTases"/>
    <property type="match status" value="1"/>
</dbReference>
<name>A0ABU5H384_9BACT</name>
<evidence type="ECO:0000256" key="2">
    <source>
        <dbReference type="ARBA" id="ARBA00022603"/>
    </source>
</evidence>
<keyword evidence="4" id="KW-0949">S-adenosyl-L-methionine</keyword>
<evidence type="ECO:0000256" key="1">
    <source>
        <dbReference type="ARBA" id="ARBA00010815"/>
    </source>
</evidence>
<evidence type="ECO:0000256" key="5">
    <source>
        <dbReference type="ARBA" id="ARBA00023098"/>
    </source>
</evidence>